<evidence type="ECO:0008006" key="4">
    <source>
        <dbReference type="Google" id="ProtNLM"/>
    </source>
</evidence>
<feature type="transmembrane region" description="Helical" evidence="1">
    <location>
        <begin position="315"/>
        <end position="338"/>
    </location>
</feature>
<feature type="transmembrane region" description="Helical" evidence="1">
    <location>
        <begin position="272"/>
        <end position="294"/>
    </location>
</feature>
<feature type="transmembrane region" description="Helical" evidence="1">
    <location>
        <begin position="92"/>
        <end position="113"/>
    </location>
</feature>
<dbReference type="InterPro" id="IPR038728">
    <property type="entry name" value="YkvI-like"/>
</dbReference>
<organism evidence="2 3">
    <name type="scientific">Novosphingobium anseongense</name>
    <dbReference type="NCBI Taxonomy" id="3133436"/>
    <lineage>
        <taxon>Bacteria</taxon>
        <taxon>Pseudomonadati</taxon>
        <taxon>Pseudomonadota</taxon>
        <taxon>Alphaproteobacteria</taxon>
        <taxon>Sphingomonadales</taxon>
        <taxon>Sphingomonadaceae</taxon>
        <taxon>Novosphingobium</taxon>
    </lineage>
</organism>
<comment type="caution">
    <text evidence="2">The sequence shown here is derived from an EMBL/GenBank/DDBJ whole genome shotgun (WGS) entry which is preliminary data.</text>
</comment>
<dbReference type="RefSeq" id="WP_339588942.1">
    <property type="nucleotide sequence ID" value="NZ_JBBHJZ010000005.1"/>
</dbReference>
<keyword evidence="1" id="KW-0472">Membrane</keyword>
<evidence type="ECO:0000256" key="1">
    <source>
        <dbReference type="SAM" id="Phobius"/>
    </source>
</evidence>
<sequence>MGGAPGQRESRFKRLLLPGLAFKAVVIGGGYATGREIAEFFLPAGPWGGLAAMVLATAIWSAVCVATFLFARATQAHDYRAFFKGLLGRGWIAFEIAYGLFVVLLLAVFGAAAGEIAHRTLGLTPILGTVALMIGIAGFAAFGNASVERLFAWVSVLLYGVYAVFLVLALTSFGDRIAAAFAQPAAGGGNWLEGGLTYASYNIIGAIVILPVTRHLSSDRDAVVAGLIAGPLAMLPALMFFTCMTAFLPGIASEALPSDFLLGQLGQPLFHGLFQLMIFAALLESGTGAVHAINERIAAAWQHRRGVPPAVPVRAAITLVLLVLCMLVADRIGLIALIANGYRLLAYVLIALYIVPLLTLGLWRLRAGRRSLGETA</sequence>
<feature type="transmembrane region" description="Helical" evidence="1">
    <location>
        <begin position="222"/>
        <end position="252"/>
    </location>
</feature>
<keyword evidence="1" id="KW-0812">Transmembrane</keyword>
<dbReference type="Proteomes" id="UP001361239">
    <property type="component" value="Unassembled WGS sequence"/>
</dbReference>
<feature type="transmembrane region" description="Helical" evidence="1">
    <location>
        <begin position="15"/>
        <end position="34"/>
    </location>
</feature>
<feature type="transmembrane region" description="Helical" evidence="1">
    <location>
        <begin position="46"/>
        <end position="71"/>
    </location>
</feature>
<dbReference type="PANTHER" id="PTHR37814:SF1">
    <property type="entry name" value="MEMBRANE PROTEIN"/>
    <property type="match status" value="1"/>
</dbReference>
<reference evidence="2 3" key="1">
    <citation type="submission" date="2024-03" db="EMBL/GenBank/DDBJ databases">
        <authorList>
            <person name="Jo J.-H."/>
        </authorList>
    </citation>
    <scope>NUCLEOTIDE SEQUENCE [LARGE SCALE GENOMIC DNA]</scope>
    <source>
        <strain evidence="2 3">PS1R-30</strain>
    </source>
</reference>
<accession>A0ABU8S161</accession>
<protein>
    <recommendedName>
        <fullName evidence="4">Membrane protein YkvI</fullName>
    </recommendedName>
</protein>
<evidence type="ECO:0000313" key="2">
    <source>
        <dbReference type="EMBL" id="MEJ5978999.1"/>
    </source>
</evidence>
<evidence type="ECO:0000313" key="3">
    <source>
        <dbReference type="Proteomes" id="UP001361239"/>
    </source>
</evidence>
<feature type="transmembrane region" description="Helical" evidence="1">
    <location>
        <begin position="344"/>
        <end position="363"/>
    </location>
</feature>
<gene>
    <name evidence="2" type="ORF">WG901_20265</name>
</gene>
<feature type="transmembrane region" description="Helical" evidence="1">
    <location>
        <begin position="150"/>
        <end position="171"/>
    </location>
</feature>
<name>A0ABU8S161_9SPHN</name>
<proteinExistence type="predicted"/>
<feature type="transmembrane region" description="Helical" evidence="1">
    <location>
        <begin position="125"/>
        <end position="143"/>
    </location>
</feature>
<keyword evidence="1" id="KW-1133">Transmembrane helix</keyword>
<dbReference type="EMBL" id="JBBHJZ010000005">
    <property type="protein sequence ID" value="MEJ5978999.1"/>
    <property type="molecule type" value="Genomic_DNA"/>
</dbReference>
<feature type="transmembrane region" description="Helical" evidence="1">
    <location>
        <begin position="191"/>
        <end position="210"/>
    </location>
</feature>
<keyword evidence="3" id="KW-1185">Reference proteome</keyword>
<dbReference type="PANTHER" id="PTHR37814">
    <property type="entry name" value="CONSERVED MEMBRANE PROTEIN"/>
    <property type="match status" value="1"/>
</dbReference>